<feature type="domain" description="Tlde1" evidence="1">
    <location>
        <begin position="24"/>
        <end position="151"/>
    </location>
</feature>
<name>A0ABS6LUT6_9GAMM</name>
<dbReference type="Pfam" id="PF10908">
    <property type="entry name" value="Tlde1_dom"/>
    <property type="match status" value="1"/>
</dbReference>
<protein>
    <submittedName>
        <fullName evidence="2">DUF2778 domain-containing protein</fullName>
    </submittedName>
</protein>
<comment type="caution">
    <text evidence="2">The sequence shown here is derived from an EMBL/GenBank/DDBJ whole genome shotgun (WGS) entry which is preliminary data.</text>
</comment>
<dbReference type="RefSeq" id="WP_217173232.1">
    <property type="nucleotide sequence ID" value="NZ_JAFMOW010000061.1"/>
</dbReference>
<evidence type="ECO:0000313" key="3">
    <source>
        <dbReference type="Proteomes" id="UP000734343"/>
    </source>
</evidence>
<accession>A0ABS6LUT6</accession>
<dbReference type="EMBL" id="JAFMOW010000061">
    <property type="protein sequence ID" value="MBU9855873.1"/>
    <property type="molecule type" value="Genomic_DNA"/>
</dbReference>
<dbReference type="Proteomes" id="UP000734343">
    <property type="component" value="Unassembled WGS sequence"/>
</dbReference>
<dbReference type="InterPro" id="IPR021225">
    <property type="entry name" value="Tlde1_dom"/>
</dbReference>
<keyword evidence="3" id="KW-1185">Reference proteome</keyword>
<evidence type="ECO:0000313" key="2">
    <source>
        <dbReference type="EMBL" id="MBU9855873.1"/>
    </source>
</evidence>
<evidence type="ECO:0000259" key="1">
    <source>
        <dbReference type="Pfam" id="PF10908"/>
    </source>
</evidence>
<sequence length="171" mass="18876">MALQGKFIINNADYSPLSFPGLGTFMAFSGNGAYRNRGGCGAIPKEGPIPAGRYWVVQRGEGGFWSKKIAASKDLWNETFKGAEFKHSEWFALYRDDFAIDDYTWINAVNRGNFRLHPGTLSEGCITVPHNSDYALIRNALLRAAPVEVPCMKSLLARGFIEVIHNGSTCP</sequence>
<gene>
    <name evidence="2" type="ORF">J1778_11360</name>
</gene>
<proteinExistence type="predicted"/>
<organism evidence="2 3">
    <name type="scientific">Rahnella bonaserana</name>
    <dbReference type="NCBI Taxonomy" id="2816248"/>
    <lineage>
        <taxon>Bacteria</taxon>
        <taxon>Pseudomonadati</taxon>
        <taxon>Pseudomonadota</taxon>
        <taxon>Gammaproteobacteria</taxon>
        <taxon>Enterobacterales</taxon>
        <taxon>Yersiniaceae</taxon>
        <taxon>Rahnella</taxon>
    </lineage>
</organism>
<reference evidence="2 3" key="1">
    <citation type="submission" date="2021-03" db="EMBL/GenBank/DDBJ databases">
        <title>Five novel Rahnella species.</title>
        <authorList>
            <person name="Brady C."/>
            <person name="Asselin J."/>
            <person name="Beer S."/>
            <person name="Bruberg M.B."/>
            <person name="Crampton B."/>
            <person name="Venter S."/>
            <person name="Arnold D."/>
            <person name="Denman S."/>
        </authorList>
    </citation>
    <scope>NUCLEOTIDE SEQUENCE [LARGE SCALE GENOMIC DNA]</scope>
    <source>
        <strain evidence="2 3">H11b</strain>
    </source>
</reference>